<dbReference type="Gene3D" id="1.10.150.290">
    <property type="entry name" value="S-adenosyl-L-methionine-dependent methyltransferases"/>
    <property type="match status" value="1"/>
</dbReference>
<proteinExistence type="predicted"/>
<dbReference type="InterPro" id="IPR023149">
    <property type="entry name" value="Trans_acon_MeTrfase_C"/>
</dbReference>
<comment type="caution">
    <text evidence="1">The sequence shown here is derived from an EMBL/GenBank/DDBJ whole genome shotgun (WGS) entry which is preliminary data.</text>
</comment>
<evidence type="ECO:0000313" key="2">
    <source>
        <dbReference type="Proteomes" id="UP001499967"/>
    </source>
</evidence>
<dbReference type="Gene3D" id="3.40.50.150">
    <property type="entry name" value="Vaccinia Virus protein VP39"/>
    <property type="match status" value="1"/>
</dbReference>
<sequence>MTATSWDPALYLDFDDHRSRPFLDLLARVGASAPRRVVDLGCGPGHLTELLAARWPGAEVTALDSSPEMVAAARERGIAAELADVVDWTPAPGTDVVVTNAVLQWVPSHPQLLPRWLEALAAGAWFAMQVPGNLGAPSHVLIRELAAEPRWQGRVDLRDELAVPEPAAYAELFAAHAEHVDVWETTYLQRLTGEDPVLQWISATALRPVRHALGPADYEAFRAELAPRLRAAYPMRPDGSTWFPFRRIFAVART</sequence>
<dbReference type="PANTHER" id="PTHR43861">
    <property type="entry name" value="TRANS-ACONITATE 2-METHYLTRANSFERASE-RELATED"/>
    <property type="match status" value="1"/>
</dbReference>
<dbReference type="NCBIfam" id="NF010703">
    <property type="entry name" value="PRK14103.1"/>
    <property type="match status" value="1"/>
</dbReference>
<evidence type="ECO:0000313" key="1">
    <source>
        <dbReference type="EMBL" id="GAA0897186.1"/>
    </source>
</evidence>
<gene>
    <name evidence="1" type="ORF">GCM10009559_57380</name>
</gene>
<dbReference type="Proteomes" id="UP001499967">
    <property type="component" value="Unassembled WGS sequence"/>
</dbReference>
<dbReference type="InterPro" id="IPR029063">
    <property type="entry name" value="SAM-dependent_MTases_sf"/>
</dbReference>
<dbReference type="CDD" id="cd02440">
    <property type="entry name" value="AdoMet_MTases"/>
    <property type="match status" value="1"/>
</dbReference>
<keyword evidence="2" id="KW-1185">Reference proteome</keyword>
<name>A0ABN1N8A1_9PSEU</name>
<organism evidence="1 2">
    <name type="scientific">Pseudonocardia zijingensis</name>
    <dbReference type="NCBI Taxonomy" id="153376"/>
    <lineage>
        <taxon>Bacteria</taxon>
        <taxon>Bacillati</taxon>
        <taxon>Actinomycetota</taxon>
        <taxon>Actinomycetes</taxon>
        <taxon>Pseudonocardiales</taxon>
        <taxon>Pseudonocardiaceae</taxon>
        <taxon>Pseudonocardia</taxon>
    </lineage>
</organism>
<accession>A0ABN1N8A1</accession>
<dbReference type="PANTHER" id="PTHR43861:SF1">
    <property type="entry name" value="TRANS-ACONITATE 2-METHYLTRANSFERASE"/>
    <property type="match status" value="1"/>
</dbReference>
<reference evidence="1 2" key="1">
    <citation type="journal article" date="2019" name="Int. J. Syst. Evol. Microbiol.">
        <title>The Global Catalogue of Microorganisms (GCM) 10K type strain sequencing project: providing services to taxonomists for standard genome sequencing and annotation.</title>
        <authorList>
            <consortium name="The Broad Institute Genomics Platform"/>
            <consortium name="The Broad Institute Genome Sequencing Center for Infectious Disease"/>
            <person name="Wu L."/>
            <person name="Ma J."/>
        </authorList>
    </citation>
    <scope>NUCLEOTIDE SEQUENCE [LARGE SCALE GENOMIC DNA]</scope>
    <source>
        <strain evidence="1 2">JCM 11117</strain>
    </source>
</reference>
<dbReference type="Pfam" id="PF13489">
    <property type="entry name" value="Methyltransf_23"/>
    <property type="match status" value="1"/>
</dbReference>
<dbReference type="SUPFAM" id="SSF53335">
    <property type="entry name" value="S-adenosyl-L-methionine-dependent methyltransferases"/>
    <property type="match status" value="1"/>
</dbReference>
<protein>
    <submittedName>
        <fullName evidence="1">Trans-aconitate 2-methyltransferase</fullName>
    </submittedName>
</protein>
<dbReference type="RefSeq" id="WP_343944737.1">
    <property type="nucleotide sequence ID" value="NZ_BAAAHP010000178.1"/>
</dbReference>
<dbReference type="EMBL" id="BAAAHP010000178">
    <property type="protein sequence ID" value="GAA0897186.1"/>
    <property type="molecule type" value="Genomic_DNA"/>
</dbReference>